<keyword evidence="4" id="KW-1185">Reference proteome</keyword>
<organism evidence="3 4">
    <name type="scientific">Hirsutella minnesotensis 3608</name>
    <dbReference type="NCBI Taxonomy" id="1043627"/>
    <lineage>
        <taxon>Eukaryota</taxon>
        <taxon>Fungi</taxon>
        <taxon>Dikarya</taxon>
        <taxon>Ascomycota</taxon>
        <taxon>Pezizomycotina</taxon>
        <taxon>Sordariomycetes</taxon>
        <taxon>Hypocreomycetidae</taxon>
        <taxon>Hypocreales</taxon>
        <taxon>Ophiocordycipitaceae</taxon>
        <taxon>Hirsutella</taxon>
    </lineage>
</organism>
<feature type="compositionally biased region" description="Polar residues" evidence="1">
    <location>
        <begin position="181"/>
        <end position="196"/>
    </location>
</feature>
<gene>
    <name evidence="3" type="ORF">HIM_08402</name>
</gene>
<evidence type="ECO:0000313" key="4">
    <source>
        <dbReference type="Proteomes" id="UP000054481"/>
    </source>
</evidence>
<feature type="region of interest" description="Disordered" evidence="1">
    <location>
        <begin position="172"/>
        <end position="196"/>
    </location>
</feature>
<sequence length="196" mass="21462">MAAEIRDITGWAVICGVIRRSRTQKPLRYPPGIPSRLVNWVDAFCSGRTASVVVNGHTSESQALPQAGLPQGSLLSPVAFLFFNADLVQRRISDKGGSVAFVDDYSAWVTGPTAESNREGIQSIIDDALHWEKRSGATFEADKTTIIHFTRVAERNTDVPFTIKGNEVKSKDSVKTFGSHHGQSPSYQGTRRQISC</sequence>
<dbReference type="Proteomes" id="UP000054481">
    <property type="component" value="Unassembled WGS sequence"/>
</dbReference>
<evidence type="ECO:0000259" key="2">
    <source>
        <dbReference type="PROSITE" id="PS50878"/>
    </source>
</evidence>
<protein>
    <recommendedName>
        <fullName evidence="2">Reverse transcriptase domain-containing protein</fullName>
    </recommendedName>
</protein>
<dbReference type="OrthoDB" id="3765677at2759"/>
<evidence type="ECO:0000313" key="3">
    <source>
        <dbReference type="EMBL" id="KJZ72137.1"/>
    </source>
</evidence>
<reference evidence="3 4" key="1">
    <citation type="journal article" date="2014" name="Genome Biol. Evol.">
        <title>Comparative genomics and transcriptomics analyses reveal divergent lifestyle features of nematode endoparasitic fungus Hirsutella minnesotensis.</title>
        <authorList>
            <person name="Lai Y."/>
            <person name="Liu K."/>
            <person name="Zhang X."/>
            <person name="Zhang X."/>
            <person name="Li K."/>
            <person name="Wang N."/>
            <person name="Shu C."/>
            <person name="Wu Y."/>
            <person name="Wang C."/>
            <person name="Bushley K.E."/>
            <person name="Xiang M."/>
            <person name="Liu X."/>
        </authorList>
    </citation>
    <scope>NUCLEOTIDE SEQUENCE [LARGE SCALE GENOMIC DNA]</scope>
    <source>
        <strain evidence="3 4">3608</strain>
    </source>
</reference>
<accession>A0A0F7ZYA6</accession>
<dbReference type="PROSITE" id="PS50878">
    <property type="entry name" value="RT_POL"/>
    <property type="match status" value="1"/>
</dbReference>
<name>A0A0F7ZYA6_9HYPO</name>
<proteinExistence type="predicted"/>
<dbReference type="AlphaFoldDB" id="A0A0F7ZYA6"/>
<evidence type="ECO:0000256" key="1">
    <source>
        <dbReference type="SAM" id="MobiDB-lite"/>
    </source>
</evidence>
<feature type="domain" description="Reverse transcriptase" evidence="2">
    <location>
        <begin position="1"/>
        <end position="168"/>
    </location>
</feature>
<dbReference type="Pfam" id="PF00078">
    <property type="entry name" value="RVT_1"/>
    <property type="match status" value="1"/>
</dbReference>
<dbReference type="PANTHER" id="PTHR33481:SF1">
    <property type="entry name" value="ENDONUCLEASE_EXONUCLEASE_PHOSPHATASE DOMAIN-CONTAINING PROTEIN-RELATED"/>
    <property type="match status" value="1"/>
</dbReference>
<dbReference type="InterPro" id="IPR000477">
    <property type="entry name" value="RT_dom"/>
</dbReference>
<dbReference type="EMBL" id="KQ030551">
    <property type="protein sequence ID" value="KJZ72137.1"/>
    <property type="molecule type" value="Genomic_DNA"/>
</dbReference>
<dbReference type="PANTHER" id="PTHR33481">
    <property type="entry name" value="REVERSE TRANSCRIPTASE"/>
    <property type="match status" value="1"/>
</dbReference>